<dbReference type="InterPro" id="IPR039420">
    <property type="entry name" value="WalR-like"/>
</dbReference>
<organism evidence="11 12">
    <name type="scientific">Allorhodopirellula solitaria</name>
    <dbReference type="NCBI Taxonomy" id="2527987"/>
    <lineage>
        <taxon>Bacteria</taxon>
        <taxon>Pseudomonadati</taxon>
        <taxon>Planctomycetota</taxon>
        <taxon>Planctomycetia</taxon>
        <taxon>Pirellulales</taxon>
        <taxon>Pirellulaceae</taxon>
        <taxon>Allorhodopirellula</taxon>
    </lineage>
</organism>
<dbReference type="GO" id="GO:0006355">
    <property type="term" value="P:regulation of DNA-templated transcription"/>
    <property type="evidence" value="ECO:0007669"/>
    <property type="project" value="InterPro"/>
</dbReference>
<dbReference type="Pfam" id="PF00486">
    <property type="entry name" value="Trans_reg_C"/>
    <property type="match status" value="1"/>
</dbReference>
<dbReference type="SUPFAM" id="SSF52172">
    <property type="entry name" value="CheY-like"/>
    <property type="match status" value="1"/>
</dbReference>
<dbReference type="InterPro" id="IPR001867">
    <property type="entry name" value="OmpR/PhoB-type_DNA-bd"/>
</dbReference>
<evidence type="ECO:0000256" key="8">
    <source>
        <dbReference type="SAM" id="MobiDB-lite"/>
    </source>
</evidence>
<dbReference type="InterPro" id="IPR036388">
    <property type="entry name" value="WH-like_DNA-bd_sf"/>
</dbReference>
<evidence type="ECO:0000259" key="10">
    <source>
        <dbReference type="PROSITE" id="PS51755"/>
    </source>
</evidence>
<dbReference type="CDD" id="cd00383">
    <property type="entry name" value="trans_reg_C"/>
    <property type="match status" value="1"/>
</dbReference>
<keyword evidence="1 6" id="KW-0597">Phosphoprotein</keyword>
<dbReference type="InterPro" id="IPR016032">
    <property type="entry name" value="Sig_transdc_resp-reg_C-effctor"/>
</dbReference>
<feature type="DNA-binding region" description="OmpR/PhoB-type" evidence="7">
    <location>
        <begin position="130"/>
        <end position="226"/>
    </location>
</feature>
<evidence type="ECO:0000313" key="12">
    <source>
        <dbReference type="Proteomes" id="UP000318053"/>
    </source>
</evidence>
<feature type="region of interest" description="Disordered" evidence="8">
    <location>
        <begin position="224"/>
        <end position="248"/>
    </location>
</feature>
<dbReference type="GO" id="GO:0000156">
    <property type="term" value="F:phosphorelay response regulator activity"/>
    <property type="evidence" value="ECO:0007669"/>
    <property type="project" value="TreeGrafter"/>
</dbReference>
<accession>A0A5C5YEC3</accession>
<dbReference type="PANTHER" id="PTHR48111">
    <property type="entry name" value="REGULATOR OF RPOS"/>
    <property type="match status" value="1"/>
</dbReference>
<dbReference type="InterPro" id="IPR001789">
    <property type="entry name" value="Sig_transdc_resp-reg_receiver"/>
</dbReference>
<evidence type="ECO:0000313" key="11">
    <source>
        <dbReference type="EMBL" id="TWT73173.1"/>
    </source>
</evidence>
<dbReference type="SMART" id="SM00448">
    <property type="entry name" value="REC"/>
    <property type="match status" value="1"/>
</dbReference>
<dbReference type="Proteomes" id="UP000318053">
    <property type="component" value="Unassembled WGS sequence"/>
</dbReference>
<proteinExistence type="predicted"/>
<feature type="domain" description="Response regulatory" evidence="9">
    <location>
        <begin position="5"/>
        <end position="121"/>
    </location>
</feature>
<dbReference type="PROSITE" id="PS51755">
    <property type="entry name" value="OMPR_PHOB"/>
    <property type="match status" value="1"/>
</dbReference>
<dbReference type="GO" id="GO:0000976">
    <property type="term" value="F:transcription cis-regulatory region binding"/>
    <property type="evidence" value="ECO:0007669"/>
    <property type="project" value="TreeGrafter"/>
</dbReference>
<keyword evidence="12" id="KW-1185">Reference proteome</keyword>
<dbReference type="EMBL" id="SJPK01000003">
    <property type="protein sequence ID" value="TWT73173.1"/>
    <property type="molecule type" value="Genomic_DNA"/>
</dbReference>
<evidence type="ECO:0000259" key="9">
    <source>
        <dbReference type="PROSITE" id="PS50110"/>
    </source>
</evidence>
<evidence type="ECO:0000256" key="6">
    <source>
        <dbReference type="PROSITE-ProRule" id="PRU00169"/>
    </source>
</evidence>
<dbReference type="PROSITE" id="PS50110">
    <property type="entry name" value="RESPONSE_REGULATORY"/>
    <property type="match status" value="1"/>
</dbReference>
<dbReference type="InterPro" id="IPR011006">
    <property type="entry name" value="CheY-like_superfamily"/>
</dbReference>
<dbReference type="OrthoDB" id="272875at2"/>
<keyword evidence="4 7" id="KW-0238">DNA-binding</keyword>
<sequence length="248" mass="27606">MPKPTVLLIEDDFSLAEIVTYNLQREGYEVVLATDGEEGLRQAKLKLPGVIILDLMLPVLDGLEVCRRLRADSATTNIRVLMLTAKAEETDQLIGFSLGADDYVTKPFSVKVLMERVKALCRRESQPPGEAMIESQGICIDPIRYIVTINGTPVRLTRSEFRLLESLIRQPGRVFSRFELIDAALGDDTLVLERTIDVHVRSLRKKMGDSAHLIETVRGVGYNFRDPSKPSSQGDEQRDASCAESADS</sequence>
<name>A0A5C5YEC3_9BACT</name>
<dbReference type="Gene3D" id="3.40.50.2300">
    <property type="match status" value="1"/>
</dbReference>
<dbReference type="SMART" id="SM00862">
    <property type="entry name" value="Trans_reg_C"/>
    <property type="match status" value="1"/>
</dbReference>
<evidence type="ECO:0000256" key="5">
    <source>
        <dbReference type="ARBA" id="ARBA00023163"/>
    </source>
</evidence>
<dbReference type="RefSeq" id="WP_146390735.1">
    <property type="nucleotide sequence ID" value="NZ_SJPK01000003.1"/>
</dbReference>
<feature type="modified residue" description="4-aspartylphosphate" evidence="6">
    <location>
        <position position="54"/>
    </location>
</feature>
<gene>
    <name evidence="11" type="primary">phoB</name>
    <name evidence="11" type="ORF">CA85_16400</name>
</gene>
<evidence type="ECO:0000256" key="4">
    <source>
        <dbReference type="ARBA" id="ARBA00023125"/>
    </source>
</evidence>
<dbReference type="PANTHER" id="PTHR48111:SF4">
    <property type="entry name" value="DNA-BINDING DUAL TRANSCRIPTIONAL REGULATOR OMPR"/>
    <property type="match status" value="1"/>
</dbReference>
<reference evidence="11 12" key="1">
    <citation type="submission" date="2019-02" db="EMBL/GenBank/DDBJ databases">
        <title>Deep-cultivation of Planctomycetes and their phenomic and genomic characterization uncovers novel biology.</title>
        <authorList>
            <person name="Wiegand S."/>
            <person name="Jogler M."/>
            <person name="Boedeker C."/>
            <person name="Pinto D."/>
            <person name="Vollmers J."/>
            <person name="Rivas-Marin E."/>
            <person name="Kohn T."/>
            <person name="Peeters S.H."/>
            <person name="Heuer A."/>
            <person name="Rast P."/>
            <person name="Oberbeckmann S."/>
            <person name="Bunk B."/>
            <person name="Jeske O."/>
            <person name="Meyerdierks A."/>
            <person name="Storesund J.E."/>
            <person name="Kallscheuer N."/>
            <person name="Luecker S."/>
            <person name="Lage O.M."/>
            <person name="Pohl T."/>
            <person name="Merkel B.J."/>
            <person name="Hornburger P."/>
            <person name="Mueller R.-W."/>
            <person name="Bruemmer F."/>
            <person name="Labrenz M."/>
            <person name="Spormann A.M."/>
            <person name="Op Den Camp H."/>
            <person name="Overmann J."/>
            <person name="Amann R."/>
            <person name="Jetten M.S.M."/>
            <person name="Mascher T."/>
            <person name="Medema M.H."/>
            <person name="Devos D.P."/>
            <person name="Kaster A.-K."/>
            <person name="Ovreas L."/>
            <person name="Rohde M."/>
            <person name="Galperin M.Y."/>
            <person name="Jogler C."/>
        </authorList>
    </citation>
    <scope>NUCLEOTIDE SEQUENCE [LARGE SCALE GENOMIC DNA]</scope>
    <source>
        <strain evidence="11 12">CA85</strain>
    </source>
</reference>
<keyword evidence="3" id="KW-0805">Transcription regulation</keyword>
<comment type="caution">
    <text evidence="11">The sequence shown here is derived from an EMBL/GenBank/DDBJ whole genome shotgun (WGS) entry which is preliminary data.</text>
</comment>
<evidence type="ECO:0000256" key="7">
    <source>
        <dbReference type="PROSITE-ProRule" id="PRU01091"/>
    </source>
</evidence>
<evidence type="ECO:0000256" key="2">
    <source>
        <dbReference type="ARBA" id="ARBA00023012"/>
    </source>
</evidence>
<dbReference type="AlphaFoldDB" id="A0A5C5YEC3"/>
<keyword evidence="5" id="KW-0804">Transcription</keyword>
<dbReference type="GO" id="GO:0005829">
    <property type="term" value="C:cytosol"/>
    <property type="evidence" value="ECO:0007669"/>
    <property type="project" value="TreeGrafter"/>
</dbReference>
<dbReference type="GO" id="GO:0032993">
    <property type="term" value="C:protein-DNA complex"/>
    <property type="evidence" value="ECO:0007669"/>
    <property type="project" value="TreeGrafter"/>
</dbReference>
<dbReference type="Pfam" id="PF00072">
    <property type="entry name" value="Response_reg"/>
    <property type="match status" value="1"/>
</dbReference>
<evidence type="ECO:0000256" key="1">
    <source>
        <dbReference type="ARBA" id="ARBA00022553"/>
    </source>
</evidence>
<keyword evidence="2" id="KW-0902">Two-component regulatory system</keyword>
<feature type="domain" description="OmpR/PhoB-type" evidence="10">
    <location>
        <begin position="130"/>
        <end position="226"/>
    </location>
</feature>
<evidence type="ECO:0000256" key="3">
    <source>
        <dbReference type="ARBA" id="ARBA00023015"/>
    </source>
</evidence>
<dbReference type="FunFam" id="3.40.50.2300:FF:000001">
    <property type="entry name" value="DNA-binding response regulator PhoB"/>
    <property type="match status" value="1"/>
</dbReference>
<dbReference type="SUPFAM" id="SSF46894">
    <property type="entry name" value="C-terminal effector domain of the bipartite response regulators"/>
    <property type="match status" value="1"/>
</dbReference>
<dbReference type="Gene3D" id="1.10.10.10">
    <property type="entry name" value="Winged helix-like DNA-binding domain superfamily/Winged helix DNA-binding domain"/>
    <property type="match status" value="1"/>
</dbReference>
<protein>
    <submittedName>
        <fullName evidence="11">Phosphate regulon transcriptional regulatory protein PhoB</fullName>
    </submittedName>
</protein>